<keyword evidence="2" id="KW-1185">Reference proteome</keyword>
<protein>
    <submittedName>
        <fullName evidence="1">Uncharacterized protein</fullName>
    </submittedName>
</protein>
<dbReference type="EMBL" id="BGZK01000222">
    <property type="protein sequence ID" value="GBP29671.1"/>
    <property type="molecule type" value="Genomic_DNA"/>
</dbReference>
<proteinExistence type="predicted"/>
<gene>
    <name evidence="1" type="ORF">EVAR_79220_1</name>
</gene>
<organism evidence="1 2">
    <name type="scientific">Eumeta variegata</name>
    <name type="common">Bagworm moth</name>
    <name type="synonym">Eumeta japonica</name>
    <dbReference type="NCBI Taxonomy" id="151549"/>
    <lineage>
        <taxon>Eukaryota</taxon>
        <taxon>Metazoa</taxon>
        <taxon>Ecdysozoa</taxon>
        <taxon>Arthropoda</taxon>
        <taxon>Hexapoda</taxon>
        <taxon>Insecta</taxon>
        <taxon>Pterygota</taxon>
        <taxon>Neoptera</taxon>
        <taxon>Endopterygota</taxon>
        <taxon>Lepidoptera</taxon>
        <taxon>Glossata</taxon>
        <taxon>Ditrysia</taxon>
        <taxon>Tineoidea</taxon>
        <taxon>Psychidae</taxon>
        <taxon>Oiketicinae</taxon>
        <taxon>Eumeta</taxon>
    </lineage>
</organism>
<accession>A0A4C1UT81</accession>
<comment type="caution">
    <text evidence="1">The sequence shown here is derived from an EMBL/GenBank/DDBJ whole genome shotgun (WGS) entry which is preliminary data.</text>
</comment>
<sequence length="102" mass="10674">MSKQTHRDPCDGAASHATIVDGVATLIGTPRAPPRSRTGTAAFGDVTAALAATTLSESCARLENAFGDEAHARRQFTTGLQNLRAVVLMSVTDFVMVAHPPL</sequence>
<evidence type="ECO:0000313" key="1">
    <source>
        <dbReference type="EMBL" id="GBP29671.1"/>
    </source>
</evidence>
<dbReference type="AlphaFoldDB" id="A0A4C1UT81"/>
<dbReference type="Proteomes" id="UP000299102">
    <property type="component" value="Unassembled WGS sequence"/>
</dbReference>
<reference evidence="1 2" key="1">
    <citation type="journal article" date="2019" name="Commun. Biol.">
        <title>The bagworm genome reveals a unique fibroin gene that provides high tensile strength.</title>
        <authorList>
            <person name="Kono N."/>
            <person name="Nakamura H."/>
            <person name="Ohtoshi R."/>
            <person name="Tomita M."/>
            <person name="Numata K."/>
            <person name="Arakawa K."/>
        </authorList>
    </citation>
    <scope>NUCLEOTIDE SEQUENCE [LARGE SCALE GENOMIC DNA]</scope>
</reference>
<name>A0A4C1UT81_EUMVA</name>
<evidence type="ECO:0000313" key="2">
    <source>
        <dbReference type="Proteomes" id="UP000299102"/>
    </source>
</evidence>